<dbReference type="RefSeq" id="XP_016209547.1">
    <property type="nucleotide sequence ID" value="XM_016362680.1"/>
</dbReference>
<dbReference type="PROSITE" id="PS51194">
    <property type="entry name" value="HELICASE_CTER"/>
    <property type="match status" value="1"/>
</dbReference>
<feature type="domain" description="Helicase ATP-binding" evidence="11">
    <location>
        <begin position="1057"/>
        <end position="1263"/>
    </location>
</feature>
<evidence type="ECO:0000256" key="2">
    <source>
        <dbReference type="ARBA" id="ARBA00007025"/>
    </source>
</evidence>
<dbReference type="OrthoDB" id="2020972at2759"/>
<feature type="region of interest" description="Disordered" evidence="10">
    <location>
        <begin position="952"/>
        <end position="992"/>
    </location>
</feature>
<sequence length="1804" mass="202829">MAEDIDPYDWTLDQVVDAFCYKRTLWQEEQPNAILPDPVTLERLLRLNHIYGAALLTEVTPQVLKDDLSLKSLGQRSSISWAIRRLQARSRKFIAQQSAAALSLHGNLSAQAQINQYSTPLPFTPFTPHQSERNVLQSPFSIQSDAHASVGTSPGFVQPALLAHPDHHLAQSPSRSNPFQPMLGTGTSVGEGETDAVSLKRRAGETVIEDGAGRKKRRLDLSAMMTRTTTTMNEASQSNNDADLPSSEATATFTAAQASQPTSPSPVYLPANTLLQKCGLEPGITSFLGKKKFSFETMFFGSTRYGKELNIDVDCKPLIKEGSSVGETLIYHGSANTAVYGLQMVMNRKMMSFLRRDPYLNVNTKDESMAFYPYSATPSQSTESRALIHIMEESGIVIAKRTKLDQVLYADSGLNFDDTTSNHDWDFLSHWQRERGEKEDAILPAYGDSESEDDVELDSLVEELERDEEEDAEETRKLDAAQVEKIIEDTIADQVTAWREKRLPVLQDRALATWKKGRSGHHREKLARLAEQEIARLDASVAKLSRSIANDTWTRGRDVRAQCESIEPTVHWREEEKFKLSVWRNPKAPPPPSGQLLTCKKRNSYVSSNPGEHVLDSDEEVVDNRPGLDTFIDVDELVPLDLTAFKAQDETESHGADTNQPVQSEQAQLTSLDELGERTRSQDENRSELDSATEMLSQTKPKDDSTVDAHVDETVKVEPFSGPVFPELDKTCLPDKYMIDLTFDSDTELPLITAQAGPSSRRTRAQSANKDFSDHPEDDPDESVALWDWVVLQENTDRVRVIIKLIREMPAFEYKRLREHVLEDYGTGQRPKIYELGENIEKVLRTRLGLAANFEMAEFAFDRAVELLHLYVCWLESSPVHFREGYDLNEQNFKLVDLEHQLLQNAFAQTRQDESEDLGECLQYIYSTFFRHEHPLQSAKEDDNSDIELQEIDSHEADGAIPRKQRKRHVEESQAALSKRQKSKQKAADWKDRTDTFLQQSHHQSSQLGTSAGDIVVNTGKEEDDPEIFISPHIAPALKPHQIDGIRFMWREIVGTADDSDEPQGCLLAHNMGLGKTLQVIAFIDTLARAARSEDKRVKRQVPKKLRAMRVLILSPAGLISNWVDEFMKWNKAESAIGEPFVLTAQTTTMQRLELLKDWYNAERGSVLLMSYELFRNWEGNKKAGKNYSSPFSEKEHEEVKKQLLGGPSLVVADEAHKLKNHTSAVTIAAQKLSTKSRIALTGTPLSNNLLEYYAMVDWISKDYLGGLVEFKANYIEPIENGLYLGSSRGEYRRARIRMAALIAMLEPKIDRREIDVLAGSLKPKVQFVLKVPLTPLQFDVYDGFVQEAIGEIGDSVSNARLWGFMSYLQLLCGHPSLFRGAIVEARKKQKALDEKRAKDASKKQAKSPLSRVVDERPGNSPQSNDDEETDNSDDTKDDVDDDGNAPADSISLQIAERLFNKLVDKFEPILAAFHDAQFSYKVSLLLKIVEKSRAVGDKLLIFSHRIPTLDFLGQVLKKSNVRCERLDGSTSMNKRLQMTKNFNKGNEYDVCLISTRAGGVGFNLYGANRVILFDFSFNPTWEEQAIGRAFRLGQEKPVFVYRFISTGTFEEKLFDKTIFKLQLSYNVVEKKHTKSRAVRVQDYIETPKKSKLQDFSSCRGNDGVLDAILDEMEEGKELVHHIALDTTFKEEIKENLDEEGRKEMEMLVQQNQLRITDPQAYASQQLKQQQGATAARFNMPSSAARPDHVTGIPSRLAQDATLAPPASAPVAGTSDRNPATLSPSLTAQEQPTGSKAPATNRMD</sequence>
<feature type="compositionally biased region" description="Low complexity" evidence="10">
    <location>
        <begin position="245"/>
        <end position="262"/>
    </location>
</feature>
<feature type="compositionally biased region" description="Polar residues" evidence="10">
    <location>
        <begin position="1775"/>
        <end position="1794"/>
    </location>
</feature>
<dbReference type="PANTHER" id="PTHR45797">
    <property type="entry name" value="RAD54-LIKE"/>
    <property type="match status" value="1"/>
</dbReference>
<keyword evidence="4" id="KW-0378">Hydrolase</keyword>
<dbReference type="RefSeq" id="XP_016209548.1">
    <property type="nucleotide sequence ID" value="XM_016362681.1"/>
</dbReference>
<evidence type="ECO:0000259" key="11">
    <source>
        <dbReference type="PROSITE" id="PS51192"/>
    </source>
</evidence>
<evidence type="ECO:0000256" key="1">
    <source>
        <dbReference type="ARBA" id="ARBA00004123"/>
    </source>
</evidence>
<keyword evidence="8" id="KW-0539">Nucleus</keyword>
<reference evidence="13 14" key="1">
    <citation type="submission" date="2015-01" db="EMBL/GenBank/DDBJ databases">
        <title>The Genome Sequence of Ochroconis gallopava CBS43764.</title>
        <authorList>
            <consortium name="The Broad Institute Genomics Platform"/>
            <person name="Cuomo C."/>
            <person name="de Hoog S."/>
            <person name="Gorbushina A."/>
            <person name="Stielow B."/>
            <person name="Teixiera M."/>
            <person name="Abouelleil A."/>
            <person name="Chapman S.B."/>
            <person name="Priest M."/>
            <person name="Young S.K."/>
            <person name="Wortman J."/>
            <person name="Nusbaum C."/>
            <person name="Birren B."/>
        </authorList>
    </citation>
    <scope>NUCLEOTIDE SEQUENCE [LARGE SCALE GENOMIC DNA]</scope>
    <source>
        <strain evidence="13 14">CBS 43764</strain>
    </source>
</reference>
<proteinExistence type="inferred from homology"/>
<evidence type="ECO:0000256" key="6">
    <source>
        <dbReference type="ARBA" id="ARBA00022840"/>
    </source>
</evidence>
<dbReference type="GO" id="GO:0003677">
    <property type="term" value="F:DNA binding"/>
    <property type="evidence" value="ECO:0007669"/>
    <property type="project" value="UniProtKB-KW"/>
</dbReference>
<feature type="coiled-coil region" evidence="9">
    <location>
        <begin position="457"/>
        <end position="484"/>
    </location>
</feature>
<feature type="region of interest" description="Disordered" evidence="10">
    <location>
        <begin position="1394"/>
        <end position="1447"/>
    </location>
</feature>
<dbReference type="SUPFAM" id="SSF52540">
    <property type="entry name" value="P-loop containing nucleoside triphosphate hydrolases"/>
    <property type="match status" value="2"/>
</dbReference>
<dbReference type="SMART" id="SM00487">
    <property type="entry name" value="DEXDc"/>
    <property type="match status" value="1"/>
</dbReference>
<feature type="region of interest" description="Disordered" evidence="10">
    <location>
        <begin position="754"/>
        <end position="780"/>
    </location>
</feature>
<feature type="compositionally biased region" description="Basic and acidic residues" evidence="10">
    <location>
        <begin position="675"/>
        <end position="689"/>
    </location>
</feature>
<dbReference type="InterPro" id="IPR014001">
    <property type="entry name" value="Helicase_ATP-bd"/>
</dbReference>
<dbReference type="CDD" id="cd18007">
    <property type="entry name" value="DEXHc_ATRX-like"/>
    <property type="match status" value="1"/>
</dbReference>
<dbReference type="InterPro" id="IPR027417">
    <property type="entry name" value="P-loop_NTPase"/>
</dbReference>
<dbReference type="GeneID" id="27316704"/>
<evidence type="ECO:0000256" key="8">
    <source>
        <dbReference type="ARBA" id="ARBA00023242"/>
    </source>
</evidence>
<comment type="similarity">
    <text evidence="2">Belongs to the SNF2/RAD54 helicase family.</text>
</comment>
<evidence type="ECO:0000313" key="14">
    <source>
        <dbReference type="Proteomes" id="UP000053259"/>
    </source>
</evidence>
<dbReference type="InterPro" id="IPR056026">
    <property type="entry name" value="DUF7607"/>
</dbReference>
<dbReference type="Pfam" id="PF00271">
    <property type="entry name" value="Helicase_C"/>
    <property type="match status" value="1"/>
</dbReference>
<keyword evidence="14" id="KW-1185">Reference proteome</keyword>
<dbReference type="GO" id="GO:0005524">
    <property type="term" value="F:ATP binding"/>
    <property type="evidence" value="ECO:0007669"/>
    <property type="project" value="UniProtKB-KW"/>
</dbReference>
<evidence type="ECO:0000256" key="9">
    <source>
        <dbReference type="SAM" id="Coils"/>
    </source>
</evidence>
<evidence type="ECO:0000256" key="4">
    <source>
        <dbReference type="ARBA" id="ARBA00022801"/>
    </source>
</evidence>
<evidence type="ECO:0000256" key="7">
    <source>
        <dbReference type="ARBA" id="ARBA00023125"/>
    </source>
</evidence>
<dbReference type="HOGENOM" id="CLU_001161_1_0_1"/>
<feature type="region of interest" description="Disordered" evidence="10">
    <location>
        <begin position="229"/>
        <end position="264"/>
    </location>
</feature>
<name>A0A0D1ZZ21_9PEZI</name>
<feature type="domain" description="Helicase C-terminal" evidence="12">
    <location>
        <begin position="1481"/>
        <end position="1645"/>
    </location>
</feature>
<feature type="region of interest" description="Disordered" evidence="10">
    <location>
        <begin position="649"/>
        <end position="709"/>
    </location>
</feature>
<keyword evidence="3" id="KW-0547">Nucleotide-binding</keyword>
<dbReference type="Gene3D" id="3.40.50.300">
    <property type="entry name" value="P-loop containing nucleotide triphosphate hydrolases"/>
    <property type="match status" value="1"/>
</dbReference>
<dbReference type="EMBL" id="KN847574">
    <property type="protein sequence ID" value="KIV99678.1"/>
    <property type="molecule type" value="Genomic_DNA"/>
</dbReference>
<feature type="compositionally biased region" description="Basic and acidic residues" evidence="10">
    <location>
        <begin position="700"/>
        <end position="709"/>
    </location>
</feature>
<organism evidence="13 14">
    <name type="scientific">Verruconis gallopava</name>
    <dbReference type="NCBI Taxonomy" id="253628"/>
    <lineage>
        <taxon>Eukaryota</taxon>
        <taxon>Fungi</taxon>
        <taxon>Dikarya</taxon>
        <taxon>Ascomycota</taxon>
        <taxon>Pezizomycotina</taxon>
        <taxon>Dothideomycetes</taxon>
        <taxon>Pleosporomycetidae</taxon>
        <taxon>Venturiales</taxon>
        <taxon>Sympoventuriaceae</taxon>
        <taxon>Verruconis</taxon>
    </lineage>
</organism>
<dbReference type="CDD" id="cd18793">
    <property type="entry name" value="SF2_C_SNF"/>
    <property type="match status" value="1"/>
</dbReference>
<keyword evidence="7" id="KW-0238">DNA-binding</keyword>
<keyword evidence="5" id="KW-0347">Helicase</keyword>
<dbReference type="InterPro" id="IPR038718">
    <property type="entry name" value="SNF2-like_sf"/>
</dbReference>
<dbReference type="InterPro" id="IPR000330">
    <property type="entry name" value="SNF2_N"/>
</dbReference>
<feature type="compositionally biased region" description="Polar residues" evidence="10">
    <location>
        <begin position="756"/>
        <end position="770"/>
    </location>
</feature>
<evidence type="ECO:0000256" key="5">
    <source>
        <dbReference type="ARBA" id="ARBA00022806"/>
    </source>
</evidence>
<dbReference type="PANTHER" id="PTHR45797:SF1">
    <property type="entry name" value="HELICASE ARIP4"/>
    <property type="match status" value="1"/>
</dbReference>
<dbReference type="Gene3D" id="3.40.50.10810">
    <property type="entry name" value="Tandem AAA-ATPase domain"/>
    <property type="match status" value="1"/>
</dbReference>
<accession>A0A0D1ZZ21</accession>
<dbReference type="Pfam" id="PF24580">
    <property type="entry name" value="DUF7607"/>
    <property type="match status" value="1"/>
</dbReference>
<feature type="compositionally biased region" description="Acidic residues" evidence="10">
    <location>
        <begin position="1425"/>
        <end position="1444"/>
    </location>
</feature>
<dbReference type="InterPro" id="IPR049730">
    <property type="entry name" value="SNF2/RAD54-like_C"/>
</dbReference>
<feature type="region of interest" description="Disordered" evidence="10">
    <location>
        <begin position="168"/>
        <end position="196"/>
    </location>
</feature>
<keyword evidence="9" id="KW-0175">Coiled coil</keyword>
<protein>
    <submittedName>
        <fullName evidence="13">Uncharacterized protein</fullName>
    </submittedName>
</protein>
<comment type="subcellular location">
    <subcellularLocation>
        <location evidence="1">Nucleus</location>
    </subcellularLocation>
</comment>
<dbReference type="Pfam" id="PF00176">
    <property type="entry name" value="SNF2-rel_dom"/>
    <property type="match status" value="1"/>
</dbReference>
<dbReference type="SMART" id="SM00490">
    <property type="entry name" value="HELICc"/>
    <property type="match status" value="1"/>
</dbReference>
<keyword evidence="6" id="KW-0067">ATP-binding</keyword>
<gene>
    <name evidence="13" type="ORF">PV09_08731</name>
</gene>
<feature type="compositionally biased region" description="Polar residues" evidence="10">
    <location>
        <begin position="229"/>
        <end position="241"/>
    </location>
</feature>
<evidence type="ECO:0000256" key="10">
    <source>
        <dbReference type="SAM" id="MobiDB-lite"/>
    </source>
</evidence>
<dbReference type="GO" id="GO:0005634">
    <property type="term" value="C:nucleus"/>
    <property type="evidence" value="ECO:0007669"/>
    <property type="project" value="UniProtKB-SubCell"/>
</dbReference>
<feature type="region of interest" description="Disordered" evidence="10">
    <location>
        <begin position="1757"/>
        <end position="1804"/>
    </location>
</feature>
<feature type="compositionally biased region" description="Polar residues" evidence="10">
    <location>
        <begin position="656"/>
        <end position="671"/>
    </location>
</feature>
<dbReference type="GO" id="GO:0016887">
    <property type="term" value="F:ATP hydrolysis activity"/>
    <property type="evidence" value="ECO:0007669"/>
    <property type="project" value="InterPro"/>
</dbReference>
<dbReference type="PROSITE" id="PS51192">
    <property type="entry name" value="HELICASE_ATP_BIND_1"/>
    <property type="match status" value="1"/>
</dbReference>
<dbReference type="InterPro" id="IPR001650">
    <property type="entry name" value="Helicase_C-like"/>
</dbReference>
<evidence type="ECO:0000313" key="13">
    <source>
        <dbReference type="EMBL" id="KIV99677.1"/>
    </source>
</evidence>
<dbReference type="STRING" id="253628.A0A0D1ZZ21"/>
<dbReference type="VEuPathDB" id="FungiDB:PV09_08731"/>
<dbReference type="Proteomes" id="UP000053259">
    <property type="component" value="Unassembled WGS sequence"/>
</dbReference>
<feature type="compositionally biased region" description="Basic and acidic residues" evidence="10">
    <location>
        <begin position="1394"/>
        <end position="1403"/>
    </location>
</feature>
<dbReference type="EMBL" id="KN847574">
    <property type="protein sequence ID" value="KIV99677.1"/>
    <property type="molecule type" value="Genomic_DNA"/>
</dbReference>
<evidence type="ECO:0000256" key="3">
    <source>
        <dbReference type="ARBA" id="ARBA00022741"/>
    </source>
</evidence>
<dbReference type="GO" id="GO:0004386">
    <property type="term" value="F:helicase activity"/>
    <property type="evidence" value="ECO:0007669"/>
    <property type="project" value="UniProtKB-KW"/>
</dbReference>
<evidence type="ECO:0000259" key="12">
    <source>
        <dbReference type="PROSITE" id="PS51194"/>
    </source>
</evidence>
<dbReference type="InterPro" id="IPR044574">
    <property type="entry name" value="ARIP4-like"/>
</dbReference>